<proteinExistence type="predicted"/>
<dbReference type="OrthoDB" id="6500128at2759"/>
<dbReference type="GO" id="GO:0042626">
    <property type="term" value="F:ATPase-coupled transmembrane transporter activity"/>
    <property type="evidence" value="ECO:0007669"/>
    <property type="project" value="TreeGrafter"/>
</dbReference>
<evidence type="ECO:0000313" key="4">
    <source>
        <dbReference type="EMBL" id="GAU42423.1"/>
    </source>
</evidence>
<dbReference type="Proteomes" id="UP000242715">
    <property type="component" value="Unassembled WGS sequence"/>
</dbReference>
<gene>
    <name evidence="4" type="ORF">TSUD_247650</name>
</gene>
<feature type="domain" description="ABC transporter" evidence="3">
    <location>
        <begin position="66"/>
        <end position="130"/>
    </location>
</feature>
<accession>A0A2Z6NKE4</accession>
<dbReference type="InterPro" id="IPR027417">
    <property type="entry name" value="P-loop_NTPase"/>
</dbReference>
<dbReference type="AlphaFoldDB" id="A0A2Z6NKE4"/>
<dbReference type="EMBL" id="DF973919">
    <property type="protein sequence ID" value="GAU42423.1"/>
    <property type="molecule type" value="Genomic_DNA"/>
</dbReference>
<dbReference type="GO" id="GO:0016020">
    <property type="term" value="C:membrane"/>
    <property type="evidence" value="ECO:0007669"/>
    <property type="project" value="TreeGrafter"/>
</dbReference>
<sequence>MQFADVIYTASRRDFSGMGIRDLIDKAQTVLVENRNLVQCMQSSVGIPFTGEDDDALTNFNQLFVVPLTEKMGVVGRTGAGKSSMLNALFRIVELQRERIIIDGYDISTFRLVDLRRVLIIIPQSPVLFSVNRA</sequence>
<dbReference type="Gene3D" id="3.40.50.300">
    <property type="entry name" value="P-loop containing nucleotide triphosphate hydrolases"/>
    <property type="match status" value="1"/>
</dbReference>
<evidence type="ECO:0000259" key="3">
    <source>
        <dbReference type="Pfam" id="PF00005"/>
    </source>
</evidence>
<reference evidence="5" key="1">
    <citation type="journal article" date="2017" name="Front. Plant Sci.">
        <title>Climate Clever Clovers: New Paradigm to Reduce the Environmental Footprint of Ruminants by Breeding Low Methanogenic Forages Utilizing Haplotype Variation.</title>
        <authorList>
            <person name="Kaur P."/>
            <person name="Appels R."/>
            <person name="Bayer P.E."/>
            <person name="Keeble-Gagnere G."/>
            <person name="Wang J."/>
            <person name="Hirakawa H."/>
            <person name="Shirasawa K."/>
            <person name="Vercoe P."/>
            <person name="Stefanova K."/>
            <person name="Durmic Z."/>
            <person name="Nichols P."/>
            <person name="Revell C."/>
            <person name="Isobe S.N."/>
            <person name="Edwards D."/>
            <person name="Erskine W."/>
        </authorList>
    </citation>
    <scope>NUCLEOTIDE SEQUENCE [LARGE SCALE GENOMIC DNA]</scope>
    <source>
        <strain evidence="5">cv. Daliak</strain>
    </source>
</reference>
<evidence type="ECO:0000256" key="2">
    <source>
        <dbReference type="ARBA" id="ARBA00022840"/>
    </source>
</evidence>
<keyword evidence="1" id="KW-0547">Nucleotide-binding</keyword>
<dbReference type="PANTHER" id="PTHR24223:SF375">
    <property type="entry name" value="ABC TRANSPORTER C FAMILY MEMBER 11-RELATED"/>
    <property type="match status" value="1"/>
</dbReference>
<dbReference type="GO" id="GO:0005524">
    <property type="term" value="F:ATP binding"/>
    <property type="evidence" value="ECO:0007669"/>
    <property type="project" value="UniProtKB-KW"/>
</dbReference>
<protein>
    <recommendedName>
        <fullName evidence="3">ABC transporter domain-containing protein</fullName>
    </recommendedName>
</protein>
<evidence type="ECO:0000256" key="1">
    <source>
        <dbReference type="ARBA" id="ARBA00022741"/>
    </source>
</evidence>
<dbReference type="Pfam" id="PF00005">
    <property type="entry name" value="ABC_tran"/>
    <property type="match status" value="1"/>
</dbReference>
<organism evidence="4 5">
    <name type="scientific">Trifolium subterraneum</name>
    <name type="common">Subterranean clover</name>
    <dbReference type="NCBI Taxonomy" id="3900"/>
    <lineage>
        <taxon>Eukaryota</taxon>
        <taxon>Viridiplantae</taxon>
        <taxon>Streptophyta</taxon>
        <taxon>Embryophyta</taxon>
        <taxon>Tracheophyta</taxon>
        <taxon>Spermatophyta</taxon>
        <taxon>Magnoliopsida</taxon>
        <taxon>eudicotyledons</taxon>
        <taxon>Gunneridae</taxon>
        <taxon>Pentapetalae</taxon>
        <taxon>rosids</taxon>
        <taxon>fabids</taxon>
        <taxon>Fabales</taxon>
        <taxon>Fabaceae</taxon>
        <taxon>Papilionoideae</taxon>
        <taxon>50 kb inversion clade</taxon>
        <taxon>NPAAA clade</taxon>
        <taxon>Hologalegina</taxon>
        <taxon>IRL clade</taxon>
        <taxon>Trifolieae</taxon>
        <taxon>Trifolium</taxon>
    </lineage>
</organism>
<dbReference type="PANTHER" id="PTHR24223">
    <property type="entry name" value="ATP-BINDING CASSETTE SUB-FAMILY C"/>
    <property type="match status" value="1"/>
</dbReference>
<evidence type="ECO:0000313" key="5">
    <source>
        <dbReference type="Proteomes" id="UP000242715"/>
    </source>
</evidence>
<dbReference type="SUPFAM" id="SSF52540">
    <property type="entry name" value="P-loop containing nucleoside triphosphate hydrolases"/>
    <property type="match status" value="1"/>
</dbReference>
<keyword evidence="5" id="KW-1185">Reference proteome</keyword>
<dbReference type="InterPro" id="IPR003439">
    <property type="entry name" value="ABC_transporter-like_ATP-bd"/>
</dbReference>
<dbReference type="InterPro" id="IPR050173">
    <property type="entry name" value="ABC_transporter_C-like"/>
</dbReference>
<dbReference type="GO" id="GO:0016887">
    <property type="term" value="F:ATP hydrolysis activity"/>
    <property type="evidence" value="ECO:0007669"/>
    <property type="project" value="InterPro"/>
</dbReference>
<name>A0A2Z6NKE4_TRISU</name>
<keyword evidence="2" id="KW-0067">ATP-binding</keyword>